<gene>
    <name evidence="1" type="ORF">SDC9_77055</name>
</gene>
<accession>A0A644YPI7</accession>
<comment type="caution">
    <text evidence="1">The sequence shown here is derived from an EMBL/GenBank/DDBJ whole genome shotgun (WGS) entry which is preliminary data.</text>
</comment>
<sequence>MTRIALFFLVFIAAVVVSAQNRKFPEIRVRSVNALESKTLTDDFFGKYYFGKYIDSTTKWDAISRLDDKNHLGFFSNNEIKLEFPSEKKTSFVIAATHQSILGVEFTKDLFQLVFTGNNSLVGQHVYTNPCTLNQYNFSGIMAGVSYKITDNFSAYAYAGPVLTYNSTQLDFSGSSFFTSQAADSLALYLNGSYKRSGGPAYIKGIGFSIEAGAEGDFGGYKWRISASNLGRTWMNHRSISSQRDTLMYFTGIEVSDLSGFSAVINQELDKFEEGFSLKGDTGNSVVSLPLLLTAECRKASGKLRTDLLVLYYNLPGFFPYIQLTPSWPLTTALRVSFPIKYGGYGSINAGPGIEFVVADRITAGLEIPSLLSVLNITDNLSYNITGKLIFKITDHASLL</sequence>
<reference evidence="1" key="1">
    <citation type="submission" date="2019-08" db="EMBL/GenBank/DDBJ databases">
        <authorList>
            <person name="Kucharzyk K."/>
            <person name="Murdoch R.W."/>
            <person name="Higgins S."/>
            <person name="Loffler F."/>
        </authorList>
    </citation>
    <scope>NUCLEOTIDE SEQUENCE</scope>
</reference>
<protein>
    <recommendedName>
        <fullName evidence="2">DUF5723 domain-containing protein</fullName>
    </recommendedName>
</protein>
<evidence type="ECO:0000313" key="1">
    <source>
        <dbReference type="EMBL" id="MPM30505.1"/>
    </source>
</evidence>
<name>A0A644YPI7_9ZZZZ</name>
<dbReference type="AlphaFoldDB" id="A0A644YPI7"/>
<proteinExistence type="predicted"/>
<dbReference type="EMBL" id="VSSQ01005804">
    <property type="protein sequence ID" value="MPM30505.1"/>
    <property type="molecule type" value="Genomic_DNA"/>
</dbReference>
<organism evidence="1">
    <name type="scientific">bioreactor metagenome</name>
    <dbReference type="NCBI Taxonomy" id="1076179"/>
    <lineage>
        <taxon>unclassified sequences</taxon>
        <taxon>metagenomes</taxon>
        <taxon>ecological metagenomes</taxon>
    </lineage>
</organism>
<evidence type="ECO:0008006" key="2">
    <source>
        <dbReference type="Google" id="ProtNLM"/>
    </source>
</evidence>